<organism evidence="3 4">
    <name type="scientific">Neorhodopirellula lusitana</name>
    <dbReference type="NCBI Taxonomy" id="445327"/>
    <lineage>
        <taxon>Bacteria</taxon>
        <taxon>Pseudomonadati</taxon>
        <taxon>Planctomycetota</taxon>
        <taxon>Planctomycetia</taxon>
        <taxon>Pirellulales</taxon>
        <taxon>Pirellulaceae</taxon>
        <taxon>Neorhodopirellula</taxon>
    </lineage>
</organism>
<accession>A0ABY1QEG2</accession>
<evidence type="ECO:0000313" key="3">
    <source>
        <dbReference type="EMBL" id="SMP65326.1"/>
    </source>
</evidence>
<feature type="region of interest" description="Disordered" evidence="1">
    <location>
        <begin position="1"/>
        <end position="26"/>
    </location>
</feature>
<reference evidence="3 4" key="1">
    <citation type="submission" date="2017-05" db="EMBL/GenBank/DDBJ databases">
        <authorList>
            <person name="Varghese N."/>
            <person name="Submissions S."/>
        </authorList>
    </citation>
    <scope>NUCLEOTIDE SEQUENCE [LARGE SCALE GENOMIC DNA]</scope>
    <source>
        <strain evidence="3 4">DSM 25457</strain>
    </source>
</reference>
<evidence type="ECO:0000256" key="1">
    <source>
        <dbReference type="SAM" id="MobiDB-lite"/>
    </source>
</evidence>
<name>A0ABY1QEG2_9BACT</name>
<keyword evidence="2" id="KW-0812">Transmembrane</keyword>
<keyword evidence="2" id="KW-0472">Membrane</keyword>
<dbReference type="Proteomes" id="UP001158067">
    <property type="component" value="Unassembled WGS sequence"/>
</dbReference>
<protein>
    <recommendedName>
        <fullName evidence="5">YcxB-like protein domain-containing protein</fullName>
    </recommendedName>
</protein>
<keyword evidence="2" id="KW-1133">Transmembrane helix</keyword>
<proteinExistence type="predicted"/>
<evidence type="ECO:0000313" key="4">
    <source>
        <dbReference type="Proteomes" id="UP001158067"/>
    </source>
</evidence>
<feature type="transmembrane region" description="Helical" evidence="2">
    <location>
        <begin position="82"/>
        <end position="102"/>
    </location>
</feature>
<evidence type="ECO:0000256" key="2">
    <source>
        <dbReference type="SAM" id="Phobius"/>
    </source>
</evidence>
<feature type="transmembrane region" description="Helical" evidence="2">
    <location>
        <begin position="57"/>
        <end position="76"/>
    </location>
</feature>
<comment type="caution">
    <text evidence="3">The sequence shown here is derived from an EMBL/GenBank/DDBJ whole genome shotgun (WGS) entry which is preliminary data.</text>
</comment>
<gene>
    <name evidence="3" type="ORF">SAMN06265222_10924</name>
</gene>
<sequence>MTSSPTNPYQVSSVESAEGTRVEGLGDGSTEVSFRLTKGVLRHAVDHLLLHRHPLRLSIGSLLMIFGSGAAIFWSVSQGTLFFLAVFAVAMLLVTVIYTALVHHSKNIIRKQVAQLGMIRDSVCVVGVDEEELVITTSGGVHRWPGEQVQLYRTPFGIVLCPEPMTPVYVPKKNNSPEEAFRSLRQKLLQWQAQAAA</sequence>
<keyword evidence="4" id="KW-1185">Reference proteome</keyword>
<feature type="compositionally biased region" description="Polar residues" evidence="1">
    <location>
        <begin position="1"/>
        <end position="15"/>
    </location>
</feature>
<evidence type="ECO:0008006" key="5">
    <source>
        <dbReference type="Google" id="ProtNLM"/>
    </source>
</evidence>
<dbReference type="RefSeq" id="WP_283433616.1">
    <property type="nucleotide sequence ID" value="NZ_FXUG01000009.1"/>
</dbReference>
<dbReference type="EMBL" id="FXUG01000009">
    <property type="protein sequence ID" value="SMP65326.1"/>
    <property type="molecule type" value="Genomic_DNA"/>
</dbReference>